<dbReference type="InterPro" id="IPR019289">
    <property type="entry name" value="Phage_tail_E/E"/>
</dbReference>
<protein>
    <submittedName>
        <fullName evidence="1">Tail assembly chaperone</fullName>
    </submittedName>
</protein>
<name>A0A8S5MVV4_9CAUD</name>
<sequence length="93" mass="10053">MKTTVTLNKALVVKGKEVTEISLDFNRITGSDLLKAEKDSRALGDQSPSVFLSMTFQAVIAAKLIGVPPDDIMALPATDFRNIVFPVANFLLS</sequence>
<reference evidence="1" key="1">
    <citation type="journal article" date="2021" name="Proc. Natl. Acad. Sci. U.S.A.">
        <title>A Catalog of Tens of Thousands of Viruses from Human Metagenomes Reveals Hidden Associations with Chronic Diseases.</title>
        <authorList>
            <person name="Tisza M.J."/>
            <person name="Buck C.B."/>
        </authorList>
    </citation>
    <scope>NUCLEOTIDE SEQUENCE</scope>
    <source>
        <strain evidence="1">CtUL28</strain>
    </source>
</reference>
<dbReference type="Pfam" id="PF10109">
    <property type="entry name" value="Phage_TAC_7"/>
    <property type="match status" value="1"/>
</dbReference>
<dbReference type="EMBL" id="BK014996">
    <property type="protein sequence ID" value="DAD86226.1"/>
    <property type="molecule type" value="Genomic_DNA"/>
</dbReference>
<proteinExistence type="predicted"/>
<organism evidence="1">
    <name type="scientific">Caudovirales sp. ctUL28</name>
    <dbReference type="NCBI Taxonomy" id="2826778"/>
    <lineage>
        <taxon>Viruses</taxon>
        <taxon>Duplodnaviria</taxon>
        <taxon>Heunggongvirae</taxon>
        <taxon>Uroviricota</taxon>
        <taxon>Caudoviricetes</taxon>
    </lineage>
</organism>
<evidence type="ECO:0000313" key="1">
    <source>
        <dbReference type="EMBL" id="DAD86226.1"/>
    </source>
</evidence>
<accession>A0A8S5MVV4</accession>